<accession>A0AAV7F4B5</accession>
<gene>
    <name evidence="1" type="ORF">H6P81_007701</name>
</gene>
<evidence type="ECO:0000313" key="2">
    <source>
        <dbReference type="Proteomes" id="UP000825729"/>
    </source>
</evidence>
<reference evidence="1 2" key="1">
    <citation type="submission" date="2021-07" db="EMBL/GenBank/DDBJ databases">
        <title>The Aristolochia fimbriata genome: insights into angiosperm evolution, floral development and chemical biosynthesis.</title>
        <authorList>
            <person name="Jiao Y."/>
        </authorList>
    </citation>
    <scope>NUCLEOTIDE SEQUENCE [LARGE SCALE GENOMIC DNA]</scope>
    <source>
        <strain evidence="1">IBCAS-2021</strain>
        <tissue evidence="1">Leaf</tissue>
    </source>
</reference>
<dbReference type="Proteomes" id="UP000825729">
    <property type="component" value="Unassembled WGS sequence"/>
</dbReference>
<name>A0AAV7F4B5_ARIFI</name>
<sequence length="197" mass="22018">METRLLLVQSDLLIGIYQTRLPWLDLFNGRPPELNLLLGMTSVNNLGINQSRTIFTQSGQISGFGFPLAYVSRIKFVTLNCTYFPNEKKNTLIPVYGKLATGHEMEQGSVIVVGSLNAYVVYTPARPRRCQFLVKSTMLCSHNVAPAPTELLGFCQLLPRYNSSPGLAPPKVQFFTWTSSSQGTILHLDCPPWEDTY</sequence>
<protein>
    <submittedName>
        <fullName evidence="1">Uncharacterized protein</fullName>
    </submittedName>
</protein>
<evidence type="ECO:0000313" key="1">
    <source>
        <dbReference type="EMBL" id="KAG9454797.1"/>
    </source>
</evidence>
<organism evidence="1 2">
    <name type="scientific">Aristolochia fimbriata</name>
    <name type="common">White veined hardy Dutchman's pipe vine</name>
    <dbReference type="NCBI Taxonomy" id="158543"/>
    <lineage>
        <taxon>Eukaryota</taxon>
        <taxon>Viridiplantae</taxon>
        <taxon>Streptophyta</taxon>
        <taxon>Embryophyta</taxon>
        <taxon>Tracheophyta</taxon>
        <taxon>Spermatophyta</taxon>
        <taxon>Magnoliopsida</taxon>
        <taxon>Magnoliidae</taxon>
        <taxon>Piperales</taxon>
        <taxon>Aristolochiaceae</taxon>
        <taxon>Aristolochia</taxon>
    </lineage>
</organism>
<dbReference type="AlphaFoldDB" id="A0AAV7F4B5"/>
<comment type="caution">
    <text evidence="1">The sequence shown here is derived from an EMBL/GenBank/DDBJ whole genome shotgun (WGS) entry which is preliminary data.</text>
</comment>
<keyword evidence="2" id="KW-1185">Reference proteome</keyword>
<dbReference type="EMBL" id="JAINDJ010000003">
    <property type="protein sequence ID" value="KAG9454797.1"/>
    <property type="molecule type" value="Genomic_DNA"/>
</dbReference>
<proteinExistence type="predicted"/>